<organism evidence="3 4">
    <name type="scientific">Nesidiocoris tenuis</name>
    <dbReference type="NCBI Taxonomy" id="355587"/>
    <lineage>
        <taxon>Eukaryota</taxon>
        <taxon>Metazoa</taxon>
        <taxon>Ecdysozoa</taxon>
        <taxon>Arthropoda</taxon>
        <taxon>Hexapoda</taxon>
        <taxon>Insecta</taxon>
        <taxon>Pterygota</taxon>
        <taxon>Neoptera</taxon>
        <taxon>Paraneoptera</taxon>
        <taxon>Hemiptera</taxon>
        <taxon>Heteroptera</taxon>
        <taxon>Panheteroptera</taxon>
        <taxon>Cimicomorpha</taxon>
        <taxon>Miridae</taxon>
        <taxon>Dicyphina</taxon>
        <taxon>Nesidiocoris</taxon>
    </lineage>
</organism>
<keyword evidence="1" id="KW-0880">Kelch repeat</keyword>
<reference evidence="3 4" key="1">
    <citation type="submission" date="2023-09" db="EMBL/GenBank/DDBJ databases">
        <title>Nesidiocoris tenuis whole genome shotgun sequence.</title>
        <authorList>
            <person name="Shibata T."/>
            <person name="Shimoda M."/>
            <person name="Kobayashi T."/>
            <person name="Uehara T."/>
        </authorList>
    </citation>
    <scope>NUCLEOTIDE SEQUENCE [LARGE SCALE GENOMIC DNA]</scope>
    <source>
        <strain evidence="3 4">Japan</strain>
    </source>
</reference>
<sequence>MPASRVEPKDPLSPRVVELYKFKPYVFTRVDYDQNHATPKPRSGHRIVCNEGHFYCYGGYNPLLTPDDLNDAVWNRTCPLFAEVWRFDLRRRKWHQLQVDNIPHVLASNCLSLQGSLLIVFGGTGMPFGNANSNDVYICDLSKRPLRFQYVPSFGAQPEPRYGQAIHIDGKYMYVFGGTTGYSYSSDVHRLNLETMFWEESYICKGLPHEPRPGYRHEIAVSDRDVFILGGGTSDTCHTLKKLFYFNLDTHKWSTVETEGDSRVPDLYPRKRKFHTSVMVPDKKEVIIMGGLDIDDFLDDTWKLDLTTFKWEKIESMTLPLPIDFHATSITPAGKIYSFGGVIPSVDQGRRIADVYTAWACIPPLVEMALEAVDHYGLLRDVDFLASHILPTNLINRCLPRD</sequence>
<dbReference type="PANTHER" id="PTHR46428">
    <property type="entry name" value="KELCH DOMAIN-CONTAINING PROTEIN 10"/>
    <property type="match status" value="1"/>
</dbReference>
<dbReference type="Proteomes" id="UP001307889">
    <property type="component" value="Chromosome 6"/>
</dbReference>
<name>A0ABN7AXJ8_9HEMI</name>
<proteinExistence type="predicted"/>
<evidence type="ECO:0000256" key="2">
    <source>
        <dbReference type="ARBA" id="ARBA00022737"/>
    </source>
</evidence>
<dbReference type="Pfam" id="PF24681">
    <property type="entry name" value="Kelch_KLHDC2_KLHL20_DRC7"/>
    <property type="match status" value="1"/>
</dbReference>
<evidence type="ECO:0000313" key="3">
    <source>
        <dbReference type="EMBL" id="BES95670.1"/>
    </source>
</evidence>
<gene>
    <name evidence="3" type="ORF">NTJ_08479</name>
</gene>
<dbReference type="InterPro" id="IPR015915">
    <property type="entry name" value="Kelch-typ_b-propeller"/>
</dbReference>
<evidence type="ECO:0000313" key="4">
    <source>
        <dbReference type="Proteomes" id="UP001307889"/>
    </source>
</evidence>
<dbReference type="Gene3D" id="2.120.10.80">
    <property type="entry name" value="Kelch-type beta propeller"/>
    <property type="match status" value="2"/>
</dbReference>
<dbReference type="SUPFAM" id="SSF117281">
    <property type="entry name" value="Kelch motif"/>
    <property type="match status" value="1"/>
</dbReference>
<keyword evidence="2" id="KW-0677">Repeat</keyword>
<dbReference type="PANTHER" id="PTHR46428:SF1">
    <property type="entry name" value="KELCH DOMAIN-CONTAINING PROTEIN 10"/>
    <property type="match status" value="1"/>
</dbReference>
<evidence type="ECO:0000256" key="1">
    <source>
        <dbReference type="ARBA" id="ARBA00022441"/>
    </source>
</evidence>
<keyword evidence="4" id="KW-1185">Reference proteome</keyword>
<dbReference type="InterPro" id="IPR052125">
    <property type="entry name" value="KLHDC10"/>
</dbReference>
<accession>A0ABN7AXJ8</accession>
<dbReference type="EMBL" id="AP028914">
    <property type="protein sequence ID" value="BES95670.1"/>
    <property type="molecule type" value="Genomic_DNA"/>
</dbReference>
<protein>
    <submittedName>
        <fullName evidence="3">Kelch repeat protein</fullName>
    </submittedName>
</protein>